<feature type="compositionally biased region" description="Basic residues" evidence="1">
    <location>
        <begin position="413"/>
        <end position="423"/>
    </location>
</feature>
<dbReference type="AlphaFoldDB" id="A0A553R3Q7"/>
<dbReference type="PANTHER" id="PTHR35385">
    <property type="entry name" value="PROTEIN B, PUTATIVE-RELATED-RELATED"/>
    <property type="match status" value="1"/>
</dbReference>
<evidence type="ECO:0000313" key="3">
    <source>
        <dbReference type="Proteomes" id="UP000316079"/>
    </source>
</evidence>
<dbReference type="OrthoDB" id="1902038at2759"/>
<name>A0A553R3Q7_9TELE</name>
<reference evidence="2 3" key="1">
    <citation type="journal article" date="2019" name="Sci. Data">
        <title>Hybrid genome assembly and annotation of Danionella translucida.</title>
        <authorList>
            <person name="Kadobianskyi M."/>
            <person name="Schulze L."/>
            <person name="Schuelke M."/>
            <person name="Judkewitz B."/>
        </authorList>
    </citation>
    <scope>NUCLEOTIDE SEQUENCE [LARGE SCALE GENOMIC DNA]</scope>
    <source>
        <strain evidence="2 3">Bolton</strain>
    </source>
</reference>
<dbReference type="PANTHER" id="PTHR35385:SF2">
    <property type="entry name" value="PROTEIN B, PUTATIVE-RELATED"/>
    <property type="match status" value="1"/>
</dbReference>
<accession>A0A553R3Q7</accession>
<protein>
    <submittedName>
        <fullName evidence="2">Uncharacterized protein</fullName>
    </submittedName>
</protein>
<comment type="caution">
    <text evidence="2">The sequence shown here is derived from an EMBL/GenBank/DDBJ whole genome shotgun (WGS) entry which is preliminary data.</text>
</comment>
<evidence type="ECO:0000313" key="2">
    <source>
        <dbReference type="EMBL" id="TRY96818.1"/>
    </source>
</evidence>
<feature type="region of interest" description="Disordered" evidence="1">
    <location>
        <begin position="413"/>
        <end position="445"/>
    </location>
</feature>
<dbReference type="STRING" id="623744.A0A553R3Q7"/>
<sequence>MTLFRCQHCLGEQQAAEDIDHVEKILPPGYSHLLCHHERLEPAGDMENFRAVLKLQITTQEQVQKWLEDFQKTSALTWRKSRTYPDSGRYNTYRVDLRCHHKTYSASSKRTKNTNCPATMFLVLKRFMSERKSRSGNPHIVEGYFLNVNLRNEHNHGLHTADVMRWRDVSNDTIEKLQQLYRSGHSPSSALKTIKYNLQEVEGENYLYACADRAVCPDLQFCYRLYYKLFPKTLTEPEEKDISEELFRPLELEQSWEMTAVTDAPAAYTEDVVTEAALPIISTGEPSSDAFTSCQAANGVSTDQIIKVLFLYINLNDFYLLVRPEAQHFTEETEPGPSAAEEVVESLDGQLDEIFGVLKRKLNEDASFTSPIRAFVSNFYQIKTDTALQSSLFCFGKVAEIISQISVQPAPALKRKAAGRRGPGRPPKNSRTEHPYCNSRSEETPQTLTICLQEESLLEKTD</sequence>
<gene>
    <name evidence="2" type="ORF">DNTS_015398</name>
</gene>
<keyword evidence="3" id="KW-1185">Reference proteome</keyword>
<proteinExistence type="predicted"/>
<evidence type="ECO:0000256" key="1">
    <source>
        <dbReference type="SAM" id="MobiDB-lite"/>
    </source>
</evidence>
<organism evidence="2 3">
    <name type="scientific">Danionella cerebrum</name>
    <dbReference type="NCBI Taxonomy" id="2873325"/>
    <lineage>
        <taxon>Eukaryota</taxon>
        <taxon>Metazoa</taxon>
        <taxon>Chordata</taxon>
        <taxon>Craniata</taxon>
        <taxon>Vertebrata</taxon>
        <taxon>Euteleostomi</taxon>
        <taxon>Actinopterygii</taxon>
        <taxon>Neopterygii</taxon>
        <taxon>Teleostei</taxon>
        <taxon>Ostariophysi</taxon>
        <taxon>Cypriniformes</taxon>
        <taxon>Danionidae</taxon>
        <taxon>Danioninae</taxon>
        <taxon>Danionella</taxon>
    </lineage>
</organism>
<dbReference type="Proteomes" id="UP000316079">
    <property type="component" value="Unassembled WGS sequence"/>
</dbReference>
<dbReference type="EMBL" id="SRMA01025251">
    <property type="protein sequence ID" value="TRY96818.1"/>
    <property type="molecule type" value="Genomic_DNA"/>
</dbReference>